<sequence>MSFENSKGETFLYELARAGETTKLIGYMKRGSSPVVRQRAAELLGDFSDLSEEQGREEVITELIVTVQQCDDEDVRSQAVDSLVRFGDEPLKRLINRFADFDVSSAPGWLIAENLVEWLEMDRPEFRLVAATGIGWFGGEETLPALVSAFTDTDARVRLRAVRACGSIGDDRCVEALATRLTDPDTRVQKEAASALGALGTKNALDALIPAARDADPEVRQIAIENLGQYGSIEPLVVLLRALEDESGPIRRTAIISLIELFVQAPSDKSHKMRSTIVEQLEALELVDVVPQLVDILNESERWAIRRNAIWLIGRLVDEADPQVQECLIDALDDEDDSTAQVAATTLAKLGGKDLEKRLMMYRQRQEGGSEPWVRTQFVLDKLGTDPGAELVSTGVNYTYVSEPEDYSEDDDDGAPDT</sequence>
<proteinExistence type="predicted"/>
<accession>A0ABD5XDS7</accession>
<name>A0ABD5XDS7_9EURY</name>
<dbReference type="SMART" id="SM00567">
    <property type="entry name" value="EZ_HEAT"/>
    <property type="match status" value="8"/>
</dbReference>
<dbReference type="PANTHER" id="PTHR12697:SF5">
    <property type="entry name" value="DEOXYHYPUSINE HYDROXYLASE"/>
    <property type="match status" value="1"/>
</dbReference>
<evidence type="ECO:0000313" key="1">
    <source>
        <dbReference type="EMBL" id="MFC7127345.1"/>
    </source>
</evidence>
<dbReference type="Pfam" id="PF13646">
    <property type="entry name" value="HEAT_2"/>
    <property type="match status" value="2"/>
</dbReference>
<dbReference type="PANTHER" id="PTHR12697">
    <property type="entry name" value="PBS LYASE HEAT-LIKE PROTEIN"/>
    <property type="match status" value="1"/>
</dbReference>
<dbReference type="Proteomes" id="UP001596414">
    <property type="component" value="Unassembled WGS sequence"/>
</dbReference>
<dbReference type="SUPFAM" id="SSF48371">
    <property type="entry name" value="ARM repeat"/>
    <property type="match status" value="1"/>
</dbReference>
<dbReference type="Gene3D" id="1.25.10.10">
    <property type="entry name" value="Leucine-rich Repeat Variant"/>
    <property type="match status" value="3"/>
</dbReference>
<dbReference type="InterPro" id="IPR011989">
    <property type="entry name" value="ARM-like"/>
</dbReference>
<evidence type="ECO:0000313" key="2">
    <source>
        <dbReference type="Proteomes" id="UP001596414"/>
    </source>
</evidence>
<dbReference type="AlphaFoldDB" id="A0ABD5XDS7"/>
<dbReference type="InterPro" id="IPR004155">
    <property type="entry name" value="PBS_lyase_HEAT"/>
</dbReference>
<organism evidence="1 2">
    <name type="scientific">Halovenus rubra</name>
    <dbReference type="NCBI Taxonomy" id="869890"/>
    <lineage>
        <taxon>Archaea</taxon>
        <taxon>Methanobacteriati</taxon>
        <taxon>Methanobacteriota</taxon>
        <taxon>Stenosarchaea group</taxon>
        <taxon>Halobacteria</taxon>
        <taxon>Halobacteriales</taxon>
        <taxon>Haloarculaceae</taxon>
        <taxon>Halovenus</taxon>
    </lineage>
</organism>
<comment type="caution">
    <text evidence="1">The sequence shown here is derived from an EMBL/GenBank/DDBJ whole genome shotgun (WGS) entry which is preliminary data.</text>
</comment>
<dbReference type="InterPro" id="IPR016024">
    <property type="entry name" value="ARM-type_fold"/>
</dbReference>
<reference evidence="1 2" key="1">
    <citation type="journal article" date="2014" name="Int. J. Syst. Evol. Microbiol.">
        <title>Complete genome sequence of Corynebacterium casei LMG S-19264T (=DSM 44701T), isolated from a smear-ripened cheese.</title>
        <authorList>
            <consortium name="US DOE Joint Genome Institute (JGI-PGF)"/>
            <person name="Walter F."/>
            <person name="Albersmeier A."/>
            <person name="Kalinowski J."/>
            <person name="Ruckert C."/>
        </authorList>
    </citation>
    <scope>NUCLEOTIDE SEQUENCE [LARGE SCALE GENOMIC DNA]</scope>
    <source>
        <strain evidence="1 2">CGMCC 4.7215</strain>
    </source>
</reference>
<protein>
    <submittedName>
        <fullName evidence="1">HEAT repeat domain-containing protein</fullName>
    </submittedName>
</protein>
<dbReference type="EMBL" id="JBHSZQ010000050">
    <property type="protein sequence ID" value="MFC7127345.1"/>
    <property type="molecule type" value="Genomic_DNA"/>
</dbReference>
<dbReference type="RefSeq" id="WP_267638014.1">
    <property type="nucleotide sequence ID" value="NZ_JAODIY010000011.1"/>
</dbReference>
<gene>
    <name evidence="1" type="ORF">ACFQJ7_15195</name>
</gene>